<gene>
    <name evidence="7" type="primary">cpfC</name>
    <name evidence="9" type="ORF">GH723_14325</name>
</gene>
<feature type="binding site" evidence="7">
    <location>
        <position position="59"/>
    </location>
    <ligand>
        <name>Fe-coproporphyrin III</name>
        <dbReference type="ChEBI" id="CHEBI:68438"/>
    </ligand>
</feature>
<dbReference type="EC" id="4.99.1.9" evidence="7"/>
<comment type="caution">
    <text evidence="7">Lacks conserved residue(s) required for the propagation of feature annotation.</text>
</comment>
<accession>A0A5Q2RMM1</accession>
<dbReference type="GO" id="GO:0046872">
    <property type="term" value="F:metal ion binding"/>
    <property type="evidence" value="ECO:0007669"/>
    <property type="project" value="UniProtKB-KW"/>
</dbReference>
<feature type="binding site" evidence="7">
    <location>
        <position position="269"/>
    </location>
    <ligand>
        <name>Fe(2+)</name>
        <dbReference type="ChEBI" id="CHEBI:29033"/>
    </ligand>
</feature>
<keyword evidence="7" id="KW-0479">Metal-binding</keyword>
<comment type="subcellular location">
    <subcellularLocation>
        <location evidence="7">Cytoplasm</location>
    </subcellularLocation>
</comment>
<dbReference type="UniPathway" id="UPA00252"/>
<keyword evidence="5 7" id="KW-0627">Porphyrin biosynthesis</keyword>
<evidence type="ECO:0000313" key="9">
    <source>
        <dbReference type="EMBL" id="QGG96182.1"/>
    </source>
</evidence>
<dbReference type="PANTHER" id="PTHR11108:SF1">
    <property type="entry name" value="FERROCHELATASE, MITOCHONDRIAL"/>
    <property type="match status" value="1"/>
</dbReference>
<keyword evidence="4 7" id="KW-0456">Lyase</keyword>
<dbReference type="AlphaFoldDB" id="A0A5Q2RMM1"/>
<keyword evidence="3 7" id="KW-0350">Heme biosynthesis</keyword>
<dbReference type="PANTHER" id="PTHR11108">
    <property type="entry name" value="FERROCHELATASE"/>
    <property type="match status" value="1"/>
</dbReference>
<organism evidence="9 10">
    <name type="scientific">Actinomarinicola tropica</name>
    <dbReference type="NCBI Taxonomy" id="2789776"/>
    <lineage>
        <taxon>Bacteria</taxon>
        <taxon>Bacillati</taxon>
        <taxon>Actinomycetota</taxon>
        <taxon>Acidimicrobiia</taxon>
        <taxon>Acidimicrobiales</taxon>
        <taxon>Iamiaceae</taxon>
        <taxon>Actinomarinicola</taxon>
    </lineage>
</organism>
<comment type="function">
    <text evidence="7">Involved in coproporphyrin-dependent heme b biosynthesis. Catalyzes the insertion of ferrous iron into coproporphyrin III to form Fe-coproporphyrin III.</text>
</comment>
<evidence type="ECO:0000313" key="10">
    <source>
        <dbReference type="Proteomes" id="UP000334019"/>
    </source>
</evidence>
<dbReference type="Pfam" id="PF00762">
    <property type="entry name" value="Ferrochelatase"/>
    <property type="match status" value="1"/>
</dbReference>
<dbReference type="GO" id="GO:0005737">
    <property type="term" value="C:cytoplasm"/>
    <property type="evidence" value="ECO:0007669"/>
    <property type="project" value="UniProtKB-SubCell"/>
</dbReference>
<dbReference type="GO" id="GO:0004325">
    <property type="term" value="F:ferrochelatase activity"/>
    <property type="evidence" value="ECO:0007669"/>
    <property type="project" value="UniProtKB-UniRule"/>
</dbReference>
<keyword evidence="10" id="KW-1185">Reference proteome</keyword>
<dbReference type="InterPro" id="IPR001015">
    <property type="entry name" value="Ferrochelatase"/>
</dbReference>
<dbReference type="Proteomes" id="UP000334019">
    <property type="component" value="Chromosome"/>
</dbReference>
<evidence type="ECO:0000256" key="3">
    <source>
        <dbReference type="ARBA" id="ARBA00023133"/>
    </source>
</evidence>
<proteinExistence type="inferred from homology"/>
<feature type="binding site" evidence="7">
    <location>
        <position position="188"/>
    </location>
    <ligand>
        <name>Fe(2+)</name>
        <dbReference type="ChEBI" id="CHEBI:29033"/>
    </ligand>
</feature>
<dbReference type="GO" id="GO:0006783">
    <property type="term" value="P:heme biosynthetic process"/>
    <property type="evidence" value="ECO:0007669"/>
    <property type="project" value="UniProtKB-UniRule"/>
</dbReference>
<evidence type="ECO:0000256" key="4">
    <source>
        <dbReference type="ARBA" id="ARBA00023239"/>
    </source>
</evidence>
<reference evidence="9 10" key="1">
    <citation type="submission" date="2019-11" db="EMBL/GenBank/DDBJ databases">
        <authorList>
            <person name="He Y."/>
        </authorList>
    </citation>
    <scope>NUCLEOTIDE SEQUENCE [LARGE SCALE GENOMIC DNA]</scope>
    <source>
        <strain evidence="9 10">SCSIO 58843</strain>
    </source>
</reference>
<evidence type="ECO:0000256" key="7">
    <source>
        <dbReference type="HAMAP-Rule" id="MF_00323"/>
    </source>
</evidence>
<dbReference type="InterPro" id="IPR033659">
    <property type="entry name" value="Ferrochelatase_N"/>
</dbReference>
<dbReference type="KEGG" id="atq:GH723_14325"/>
<evidence type="ECO:0000256" key="8">
    <source>
        <dbReference type="RuleBase" id="RU004185"/>
    </source>
</evidence>
<dbReference type="CDD" id="cd03411">
    <property type="entry name" value="Ferrochelatase_N"/>
    <property type="match status" value="1"/>
</dbReference>
<evidence type="ECO:0000256" key="2">
    <source>
        <dbReference type="ARBA" id="ARBA00023004"/>
    </source>
</evidence>
<dbReference type="Gene3D" id="3.40.50.1400">
    <property type="match status" value="2"/>
</dbReference>
<keyword evidence="2 7" id="KW-0408">Iron</keyword>
<dbReference type="NCBIfam" id="NF000689">
    <property type="entry name" value="PRK00035.2-1"/>
    <property type="match status" value="1"/>
</dbReference>
<keyword evidence="7" id="KW-0963">Cytoplasm</keyword>
<comment type="similarity">
    <text evidence="7 8">Belongs to the ferrochelatase family.</text>
</comment>
<dbReference type="InterPro" id="IPR033644">
    <property type="entry name" value="Ferrochelatase_C"/>
</dbReference>
<dbReference type="EMBL" id="CP045851">
    <property type="protein sequence ID" value="QGG96182.1"/>
    <property type="molecule type" value="Genomic_DNA"/>
</dbReference>
<evidence type="ECO:0000256" key="5">
    <source>
        <dbReference type="ARBA" id="ARBA00023244"/>
    </source>
</evidence>
<name>A0A5Q2RMM1_9ACTN</name>
<dbReference type="SUPFAM" id="SSF53800">
    <property type="entry name" value="Chelatase"/>
    <property type="match status" value="1"/>
</dbReference>
<dbReference type="NCBIfam" id="TIGR00109">
    <property type="entry name" value="hemH"/>
    <property type="match status" value="1"/>
</dbReference>
<sequence>MTDGTDAARYDAVVVVSFGGPEGPDDVMPFLENVTRGRGVPRERLEEVAEQYMLFGGVSPINAQTGALVDALRAELGADGPDLPVYWGNRNWRPYLADTMAEMAHDGVRRALAFVTSAYSSYSACRQYLEDIDAARAAVGPEAPSVDKIRQYWNHPGFVDPFRDGLRAALADLGDRDARRTHLLFTAHSLPLSMAASSDYELQLRDAMELVAGHVAPDAPRELVWQSRSGPPQVPWLEPDVNDRLRTLSTTGVDQVVIVPVGFTSDHQEVVFDLDTQAAATAREVGIEVRRVPTPGVDPRFVRMVRDLVEERCVGATPVALGPLGPRSAPCAAGCCPAPTRPG</sequence>
<dbReference type="CDD" id="cd00419">
    <property type="entry name" value="Ferrochelatase_C"/>
    <property type="match status" value="1"/>
</dbReference>
<dbReference type="HAMAP" id="MF_00323">
    <property type="entry name" value="Ferrochelatase"/>
    <property type="match status" value="1"/>
</dbReference>
<feature type="binding site" evidence="7">
    <location>
        <position position="128"/>
    </location>
    <ligand>
        <name>Fe-coproporphyrin III</name>
        <dbReference type="ChEBI" id="CHEBI:68438"/>
    </ligand>
</feature>
<comment type="catalytic activity">
    <reaction evidence="6">
        <text>Fe-coproporphyrin III + 2 H(+) = coproporphyrin III + Fe(2+)</text>
        <dbReference type="Rhea" id="RHEA:49572"/>
        <dbReference type="ChEBI" id="CHEBI:15378"/>
        <dbReference type="ChEBI" id="CHEBI:29033"/>
        <dbReference type="ChEBI" id="CHEBI:68438"/>
        <dbReference type="ChEBI" id="CHEBI:131725"/>
        <dbReference type="EC" id="4.99.1.9"/>
    </reaction>
    <physiologicalReaction direction="right-to-left" evidence="6">
        <dbReference type="Rhea" id="RHEA:49574"/>
    </physiologicalReaction>
</comment>
<comment type="pathway">
    <text evidence="1 7">Porphyrin-containing compound metabolism; protoheme biosynthesis.</text>
</comment>
<dbReference type="RefSeq" id="WP_153760288.1">
    <property type="nucleotide sequence ID" value="NZ_CP045851.1"/>
</dbReference>
<protein>
    <recommendedName>
        <fullName evidence="7">Coproporphyrin III ferrochelatase</fullName>
        <ecNumber evidence="7">4.99.1.9</ecNumber>
    </recommendedName>
</protein>
<evidence type="ECO:0000256" key="6">
    <source>
        <dbReference type="ARBA" id="ARBA00024536"/>
    </source>
</evidence>
<evidence type="ECO:0000256" key="1">
    <source>
        <dbReference type="ARBA" id="ARBA00004744"/>
    </source>
</evidence>